<dbReference type="Pfam" id="PF01250">
    <property type="entry name" value="Ribosomal_S6"/>
    <property type="match status" value="1"/>
</dbReference>
<dbReference type="GO" id="GO:0070181">
    <property type="term" value="F:small ribosomal subunit rRNA binding"/>
    <property type="evidence" value="ECO:0007669"/>
    <property type="project" value="TreeGrafter"/>
</dbReference>
<evidence type="ECO:0000256" key="8">
    <source>
        <dbReference type="SAM" id="MobiDB-lite"/>
    </source>
</evidence>
<accession>A0A8C5IHJ5</accession>
<dbReference type="GO" id="GO:0005763">
    <property type="term" value="C:mitochondrial small ribosomal subunit"/>
    <property type="evidence" value="ECO:0007669"/>
    <property type="project" value="UniProtKB-ARBA"/>
</dbReference>
<sequence length="251" mass="27057">AAARAARRGRGRRRPRGQRGEGPAVPARGSRPSGRGAGQPRPGGGGAWRGQGRPGRACAAPAPFKPRRPCPYGCLSRGSRAGRSRHSAGTRLPPPPPPPVPPAPPLRPRRSPLLPTPCPAPPATASSSKMPRYELALILKAMQRPETAAVLKRTVEALMERGAIVRSLENLGERSLPYKITKHKERHKRGGYFLIDLEAPPALVSPMMDHLGRDIDVIRRAFIKRPLAKAEECSGILPVSPEHKLLSAKKN</sequence>
<dbReference type="GO" id="GO:0005743">
    <property type="term" value="C:mitochondrial inner membrane"/>
    <property type="evidence" value="ECO:0007669"/>
    <property type="project" value="UniProtKB-ARBA"/>
</dbReference>
<feature type="compositionally biased region" description="Basic residues" evidence="8">
    <location>
        <begin position="1"/>
        <end position="17"/>
    </location>
</feature>
<feature type="compositionally biased region" description="Gly residues" evidence="8">
    <location>
        <begin position="35"/>
        <end position="53"/>
    </location>
</feature>
<name>A0A8C5IHJ5_JUNHY</name>
<evidence type="ECO:0000313" key="9">
    <source>
        <dbReference type="Ensembl" id="ENSJHYP00000004472.1"/>
    </source>
</evidence>
<dbReference type="InterPro" id="IPR000529">
    <property type="entry name" value="Ribosomal_bS6"/>
</dbReference>
<dbReference type="Ensembl" id="ENSJHYT00000005516.1">
    <property type="protein sequence ID" value="ENSJHYP00000004472.1"/>
    <property type="gene ID" value="ENSJHYG00000003685.1"/>
</dbReference>
<keyword evidence="4" id="KW-0496">Mitochondrion</keyword>
<keyword evidence="3" id="KW-0689">Ribosomal protein</keyword>
<dbReference type="Proteomes" id="UP000694408">
    <property type="component" value="Unplaced"/>
</dbReference>
<evidence type="ECO:0000256" key="5">
    <source>
        <dbReference type="ARBA" id="ARBA00023274"/>
    </source>
</evidence>
<evidence type="ECO:0000313" key="10">
    <source>
        <dbReference type="Proteomes" id="UP000694408"/>
    </source>
</evidence>
<dbReference type="GO" id="GO:0006412">
    <property type="term" value="P:translation"/>
    <property type="evidence" value="ECO:0007669"/>
    <property type="project" value="InterPro"/>
</dbReference>
<reference evidence="9" key="1">
    <citation type="submission" date="2025-08" db="UniProtKB">
        <authorList>
            <consortium name="Ensembl"/>
        </authorList>
    </citation>
    <scope>IDENTIFICATION</scope>
</reference>
<comment type="subcellular location">
    <subcellularLocation>
        <location evidence="1">Mitochondrion</location>
    </subcellularLocation>
</comment>
<dbReference type="InterPro" id="IPR014717">
    <property type="entry name" value="Transl_elong_EF1B/ribsomal_bS6"/>
</dbReference>
<evidence type="ECO:0000256" key="7">
    <source>
        <dbReference type="ARBA" id="ARBA00035365"/>
    </source>
</evidence>
<feature type="compositionally biased region" description="Pro residues" evidence="8">
    <location>
        <begin position="92"/>
        <end position="106"/>
    </location>
</feature>
<keyword evidence="10" id="KW-1185">Reference proteome</keyword>
<dbReference type="AlphaFoldDB" id="A0A8C5IHJ5"/>
<feature type="region of interest" description="Disordered" evidence="8">
    <location>
        <begin position="1"/>
        <end position="127"/>
    </location>
</feature>
<keyword evidence="5" id="KW-0687">Ribonucleoprotein</keyword>
<dbReference type="SUPFAM" id="SSF54995">
    <property type="entry name" value="Ribosomal protein S6"/>
    <property type="match status" value="1"/>
</dbReference>
<evidence type="ECO:0000256" key="4">
    <source>
        <dbReference type="ARBA" id="ARBA00023128"/>
    </source>
</evidence>
<evidence type="ECO:0000256" key="2">
    <source>
        <dbReference type="ARBA" id="ARBA00009512"/>
    </source>
</evidence>
<dbReference type="InterPro" id="IPR035980">
    <property type="entry name" value="Ribosomal_bS6_sf"/>
</dbReference>
<comment type="similarity">
    <text evidence="2">Belongs to the bacterial ribosomal protein bS6 family.</text>
</comment>
<dbReference type="CDD" id="cd15465">
    <property type="entry name" value="bS6_mito"/>
    <property type="match status" value="1"/>
</dbReference>
<dbReference type="FunFam" id="3.30.70.60:FF:000008">
    <property type="entry name" value="28S ribosomal protein S6, mitochondrial"/>
    <property type="match status" value="1"/>
</dbReference>
<evidence type="ECO:0000256" key="3">
    <source>
        <dbReference type="ARBA" id="ARBA00022980"/>
    </source>
</evidence>
<evidence type="ECO:0000256" key="6">
    <source>
        <dbReference type="ARBA" id="ARBA00035170"/>
    </source>
</evidence>
<evidence type="ECO:0000256" key="1">
    <source>
        <dbReference type="ARBA" id="ARBA00004173"/>
    </source>
</evidence>
<dbReference type="Gene3D" id="3.30.70.60">
    <property type="match status" value="1"/>
</dbReference>
<dbReference type="PANTHER" id="PTHR21011:SF1">
    <property type="entry name" value="SMALL RIBOSOMAL SUBUNIT PROTEIN BS6M"/>
    <property type="match status" value="1"/>
</dbReference>
<dbReference type="GO" id="GO:0003735">
    <property type="term" value="F:structural constituent of ribosome"/>
    <property type="evidence" value="ECO:0007669"/>
    <property type="project" value="InterPro"/>
</dbReference>
<organism evidence="9 10">
    <name type="scientific">Junco hyemalis</name>
    <name type="common">Dark-eyed junco</name>
    <dbReference type="NCBI Taxonomy" id="40217"/>
    <lineage>
        <taxon>Eukaryota</taxon>
        <taxon>Metazoa</taxon>
        <taxon>Chordata</taxon>
        <taxon>Craniata</taxon>
        <taxon>Vertebrata</taxon>
        <taxon>Euteleostomi</taxon>
        <taxon>Archelosauria</taxon>
        <taxon>Archosauria</taxon>
        <taxon>Dinosauria</taxon>
        <taxon>Saurischia</taxon>
        <taxon>Theropoda</taxon>
        <taxon>Coelurosauria</taxon>
        <taxon>Aves</taxon>
        <taxon>Neognathae</taxon>
        <taxon>Neoaves</taxon>
        <taxon>Telluraves</taxon>
        <taxon>Australaves</taxon>
        <taxon>Passeriformes</taxon>
        <taxon>Passerellidae</taxon>
        <taxon>Junco</taxon>
    </lineage>
</organism>
<dbReference type="PANTHER" id="PTHR21011">
    <property type="entry name" value="MITOCHONDRIAL 28S RIBOSOMAL PROTEIN S6"/>
    <property type="match status" value="1"/>
</dbReference>
<reference evidence="9" key="2">
    <citation type="submission" date="2025-09" db="UniProtKB">
        <authorList>
            <consortium name="Ensembl"/>
        </authorList>
    </citation>
    <scope>IDENTIFICATION</scope>
</reference>
<proteinExistence type="inferred from homology"/>
<protein>
    <recommendedName>
        <fullName evidence="6">Small ribosomal subunit protein bS6m</fullName>
    </recommendedName>
    <alternativeName>
        <fullName evidence="7">28S ribosomal protein S6, mitochondrial</fullName>
    </alternativeName>
</protein>
<feature type="compositionally biased region" description="Low complexity" evidence="8">
    <location>
        <begin position="21"/>
        <end position="34"/>
    </location>
</feature>